<proteinExistence type="predicted"/>
<sequence length="206" mass="23393">MDNILIQANIKMDTIKFDVSVADEKSKEKLGSEIAASIRDKIEESKNNSDQNDEKMMTRIMAKIKSGKRLSQKEESYLKQHNPDLYLQYVRIRRMAEAMASRLKHANSKEEVNDIIMQSISGISDKDPYKEFIVAALNEVAKEFKNSDAYGELPATSEEANEKKKSSPNNDEDSFSKDNSDDDFDPMNWSPLQELVDAMPTFEAPA</sequence>
<dbReference type="Proteomes" id="UP000327030">
    <property type="component" value="Chromosome 1"/>
</dbReference>
<accession>A0A5P6VNK8</accession>
<evidence type="ECO:0000256" key="1">
    <source>
        <dbReference type="SAM" id="MobiDB-lite"/>
    </source>
</evidence>
<name>A0A5P6VNK8_PSEXY</name>
<reference evidence="3" key="1">
    <citation type="submission" date="2019-08" db="EMBL/GenBank/DDBJ databases">
        <title>Complete Genome Sequence of the Polysaccharide-Degrading Rumen Bacterium Pseudobutyrivibrio xylanivorans MA3014.</title>
        <authorList>
            <person name="Palevich N."/>
            <person name="Maclean P.H."/>
            <person name="Kelly W.J."/>
            <person name="Leahy S.C."/>
            <person name="Rakonjac J."/>
            <person name="Attwood G.T."/>
        </authorList>
    </citation>
    <scope>NUCLEOTIDE SEQUENCE [LARGE SCALE GENOMIC DNA]</scope>
    <source>
        <strain evidence="3">MA3014</strain>
    </source>
</reference>
<dbReference type="KEGG" id="pxv:FXF36_04905"/>
<dbReference type="OrthoDB" id="2066348at2"/>
<dbReference type="EMBL" id="CP043028">
    <property type="protein sequence ID" value="QFJ54253.1"/>
    <property type="molecule type" value="Genomic_DNA"/>
</dbReference>
<evidence type="ECO:0000313" key="2">
    <source>
        <dbReference type="EMBL" id="QFJ54253.1"/>
    </source>
</evidence>
<dbReference type="RefSeq" id="WP_151622748.1">
    <property type="nucleotide sequence ID" value="NZ_CP043028.1"/>
</dbReference>
<organism evidence="2 3">
    <name type="scientific">Pseudobutyrivibrio xylanivorans</name>
    <dbReference type="NCBI Taxonomy" id="185007"/>
    <lineage>
        <taxon>Bacteria</taxon>
        <taxon>Bacillati</taxon>
        <taxon>Bacillota</taxon>
        <taxon>Clostridia</taxon>
        <taxon>Lachnospirales</taxon>
        <taxon>Lachnospiraceae</taxon>
        <taxon>Pseudobutyrivibrio</taxon>
    </lineage>
</organism>
<gene>
    <name evidence="2" type="ORF">FXF36_04905</name>
</gene>
<evidence type="ECO:0000313" key="3">
    <source>
        <dbReference type="Proteomes" id="UP000327030"/>
    </source>
</evidence>
<dbReference type="AlphaFoldDB" id="A0A5P6VNK8"/>
<protein>
    <submittedName>
        <fullName evidence="2">Uncharacterized protein</fullName>
    </submittedName>
</protein>
<feature type="region of interest" description="Disordered" evidence="1">
    <location>
        <begin position="147"/>
        <end position="206"/>
    </location>
</feature>